<protein>
    <submittedName>
        <fullName evidence="2">Molybdopterin-synthase adenylyltransferase</fullName>
        <ecNumber evidence="2">2.7.7.80</ecNumber>
    </submittedName>
</protein>
<accession>A0A5C6B424</accession>
<comment type="caution">
    <text evidence="2">The sequence shown here is derived from an EMBL/GenBank/DDBJ whole genome shotgun (WGS) entry which is preliminary data.</text>
</comment>
<dbReference type="Proteomes" id="UP000320176">
    <property type="component" value="Unassembled WGS sequence"/>
</dbReference>
<dbReference type="InterPro" id="IPR035985">
    <property type="entry name" value="Ubiquitin-activating_enz"/>
</dbReference>
<sequence length="278" mass="30628">MASVAGKSITSWINFTSNGMKAQKPLTDEERAVYQWQMWVPDFGEIGQEKLKAASVMISRVGGVGSVVAYELAAAGIGKLVLAHAGNVKPSDLNRQLLMTHDWIGKPRIESIRRRLLELNPRLEIIDVAQNVDPSNAADLVRQCDVVVDCAPLFPERYAMNEQAVRQGKSMVECAMYEMEAHLTTIIPGQTGCLKCYFPVEPPTWTREFPVFGAVSGTVACMAAVETIKLISGIGEPMANRLLKMDLRDMSFHMLRVKRESNCTVCGHLADSLPTTES</sequence>
<dbReference type="InterPro" id="IPR045886">
    <property type="entry name" value="ThiF/MoeB/HesA"/>
</dbReference>
<keyword evidence="2" id="KW-0808">Transferase</keyword>
<dbReference type="GO" id="GO:0008641">
    <property type="term" value="F:ubiquitin-like modifier activating enzyme activity"/>
    <property type="evidence" value="ECO:0007669"/>
    <property type="project" value="InterPro"/>
</dbReference>
<reference evidence="2 3" key="1">
    <citation type="submission" date="2019-02" db="EMBL/GenBank/DDBJ databases">
        <title>Deep-cultivation of Planctomycetes and their phenomic and genomic characterization uncovers novel biology.</title>
        <authorList>
            <person name="Wiegand S."/>
            <person name="Jogler M."/>
            <person name="Boedeker C."/>
            <person name="Pinto D."/>
            <person name="Vollmers J."/>
            <person name="Rivas-Marin E."/>
            <person name="Kohn T."/>
            <person name="Peeters S.H."/>
            <person name="Heuer A."/>
            <person name="Rast P."/>
            <person name="Oberbeckmann S."/>
            <person name="Bunk B."/>
            <person name="Jeske O."/>
            <person name="Meyerdierks A."/>
            <person name="Storesund J.E."/>
            <person name="Kallscheuer N."/>
            <person name="Luecker S."/>
            <person name="Lage O.M."/>
            <person name="Pohl T."/>
            <person name="Merkel B.J."/>
            <person name="Hornburger P."/>
            <person name="Mueller R.-W."/>
            <person name="Bruemmer F."/>
            <person name="Labrenz M."/>
            <person name="Spormann A.M."/>
            <person name="Op Den Camp H."/>
            <person name="Overmann J."/>
            <person name="Amann R."/>
            <person name="Jetten M.S.M."/>
            <person name="Mascher T."/>
            <person name="Medema M.H."/>
            <person name="Devos D.P."/>
            <person name="Kaster A.-K."/>
            <person name="Ovreas L."/>
            <person name="Rohde M."/>
            <person name="Galperin M.Y."/>
            <person name="Jogler C."/>
        </authorList>
    </citation>
    <scope>NUCLEOTIDE SEQUENCE [LARGE SCALE GENOMIC DNA]</scope>
    <source>
        <strain evidence="2 3">Pla52n</strain>
    </source>
</reference>
<gene>
    <name evidence="2" type="primary">moeB_2</name>
    <name evidence="2" type="ORF">Pla52n_22190</name>
</gene>
<dbReference type="GO" id="GO:0004792">
    <property type="term" value="F:thiosulfate-cyanide sulfurtransferase activity"/>
    <property type="evidence" value="ECO:0007669"/>
    <property type="project" value="TreeGrafter"/>
</dbReference>
<proteinExistence type="predicted"/>
<dbReference type="AlphaFoldDB" id="A0A5C6B424"/>
<dbReference type="GO" id="GO:0005737">
    <property type="term" value="C:cytoplasm"/>
    <property type="evidence" value="ECO:0007669"/>
    <property type="project" value="TreeGrafter"/>
</dbReference>
<dbReference type="CDD" id="cd00757">
    <property type="entry name" value="ThiF_MoeB_HesA_family"/>
    <property type="match status" value="1"/>
</dbReference>
<organism evidence="2 3">
    <name type="scientific">Stieleria varia</name>
    <dbReference type="NCBI Taxonomy" id="2528005"/>
    <lineage>
        <taxon>Bacteria</taxon>
        <taxon>Pseudomonadati</taxon>
        <taxon>Planctomycetota</taxon>
        <taxon>Planctomycetia</taxon>
        <taxon>Pirellulales</taxon>
        <taxon>Pirellulaceae</taxon>
        <taxon>Stieleria</taxon>
    </lineage>
</organism>
<evidence type="ECO:0000259" key="1">
    <source>
        <dbReference type="Pfam" id="PF00899"/>
    </source>
</evidence>
<dbReference type="PANTHER" id="PTHR10953">
    <property type="entry name" value="UBIQUITIN-ACTIVATING ENZYME E1"/>
    <property type="match status" value="1"/>
</dbReference>
<dbReference type="EC" id="2.7.7.80" evidence="2"/>
<dbReference type="PANTHER" id="PTHR10953:SF102">
    <property type="entry name" value="ADENYLYLTRANSFERASE AND SULFURTRANSFERASE MOCS3"/>
    <property type="match status" value="1"/>
</dbReference>
<keyword evidence="3" id="KW-1185">Reference proteome</keyword>
<keyword evidence="2" id="KW-0548">Nucleotidyltransferase</keyword>
<dbReference type="SUPFAM" id="SSF69572">
    <property type="entry name" value="Activating enzymes of the ubiquitin-like proteins"/>
    <property type="match status" value="1"/>
</dbReference>
<feature type="domain" description="THIF-type NAD/FAD binding fold" evidence="1">
    <location>
        <begin position="34"/>
        <end position="264"/>
    </location>
</feature>
<dbReference type="Gene3D" id="3.40.50.720">
    <property type="entry name" value="NAD(P)-binding Rossmann-like Domain"/>
    <property type="match status" value="1"/>
</dbReference>
<evidence type="ECO:0000313" key="2">
    <source>
        <dbReference type="EMBL" id="TWU06497.1"/>
    </source>
</evidence>
<dbReference type="EMBL" id="SJPN01000002">
    <property type="protein sequence ID" value="TWU06497.1"/>
    <property type="molecule type" value="Genomic_DNA"/>
</dbReference>
<name>A0A5C6B424_9BACT</name>
<dbReference type="Pfam" id="PF00899">
    <property type="entry name" value="ThiF"/>
    <property type="match status" value="1"/>
</dbReference>
<evidence type="ECO:0000313" key="3">
    <source>
        <dbReference type="Proteomes" id="UP000320176"/>
    </source>
</evidence>
<dbReference type="InterPro" id="IPR000594">
    <property type="entry name" value="ThiF_NAD_FAD-bd"/>
</dbReference>
<dbReference type="GO" id="GO:0061605">
    <property type="term" value="F:molybdopterin-synthase adenylyltransferase activity"/>
    <property type="evidence" value="ECO:0007669"/>
    <property type="project" value="UniProtKB-EC"/>
</dbReference>